<name>E4S8D1_CALA7</name>
<keyword evidence="3" id="KW-1185">Reference proteome</keyword>
<proteinExistence type="predicted"/>
<dbReference type="Pfam" id="PF05239">
    <property type="entry name" value="PRC"/>
    <property type="match status" value="1"/>
</dbReference>
<dbReference type="RefSeq" id="WP_013432684.1">
    <property type="nucleotide sequence ID" value="NC_014721.1"/>
</dbReference>
<evidence type="ECO:0000313" key="2">
    <source>
        <dbReference type="EMBL" id="ADQ40904.1"/>
    </source>
</evidence>
<gene>
    <name evidence="2" type="ordered locus">Calkr_1402</name>
</gene>
<evidence type="ECO:0000259" key="1">
    <source>
        <dbReference type="Pfam" id="PF05239"/>
    </source>
</evidence>
<feature type="domain" description="PRC-barrel" evidence="1">
    <location>
        <begin position="10"/>
        <end position="75"/>
    </location>
</feature>
<evidence type="ECO:0000313" key="3">
    <source>
        <dbReference type="Proteomes" id="UP000009256"/>
    </source>
</evidence>
<dbReference type="Gene3D" id="2.30.30.240">
    <property type="entry name" value="PRC-barrel domain"/>
    <property type="match status" value="1"/>
</dbReference>
<dbReference type="KEGG" id="cki:Calkr_1402"/>
<dbReference type="EMBL" id="CP002326">
    <property type="protein sequence ID" value="ADQ40904.1"/>
    <property type="molecule type" value="Genomic_DNA"/>
</dbReference>
<dbReference type="Proteomes" id="UP000009256">
    <property type="component" value="Chromosome"/>
</dbReference>
<protein>
    <recommendedName>
        <fullName evidence="1">PRC-barrel domain-containing protein</fullName>
    </recommendedName>
</protein>
<dbReference type="AlphaFoldDB" id="E4S8D1"/>
<sequence>MLLSEIKNSKPIVSCQLGKIVGSSDTLELVIDDEGNILSIELKKKRGFRWETEVIPWNDIIVIGEDVIIANIKEGEHE</sequence>
<dbReference type="InterPro" id="IPR027275">
    <property type="entry name" value="PRC-brl_dom"/>
</dbReference>
<dbReference type="OrthoDB" id="1716802at2"/>
<dbReference type="STRING" id="632335.Calkr_1402"/>
<dbReference type="HOGENOM" id="CLU_2615345_0_0_9"/>
<organism evidence="2 3">
    <name type="scientific">Caldicellulosiruptor acetigenus (strain ATCC 700853 / DSM 12137 / I77R1B)</name>
    <name type="common">Caldicellulosiruptor kristjanssonii</name>
    <dbReference type="NCBI Taxonomy" id="632335"/>
    <lineage>
        <taxon>Bacteria</taxon>
        <taxon>Bacillati</taxon>
        <taxon>Bacillota</taxon>
        <taxon>Bacillota incertae sedis</taxon>
        <taxon>Caldicellulosiruptorales</taxon>
        <taxon>Caldicellulosiruptoraceae</taxon>
        <taxon>Caldicellulosiruptor</taxon>
    </lineage>
</organism>
<reference evidence="2 3" key="2">
    <citation type="journal article" date="2011" name="J. Bacteriol.">
        <title>Complete genome sequences for the anaerobic, extremely thermophilic plant biomass-degrading bacteria Caldicellulosiruptor hydrothermalis, Caldicellulosiruptor kristjanssonii, Caldicellulosiruptor kronotskyensis, Caldicellulosiruptor owensenis, and Caldicellulosiruptor lactoaceticus.</title>
        <authorList>
            <person name="Blumer-Schuette S.E."/>
            <person name="Ozdemir I."/>
            <person name="Mistry D."/>
            <person name="Lucas S."/>
            <person name="Lapidus A."/>
            <person name="Cheng J.F."/>
            <person name="Goodwin L.A."/>
            <person name="Pitluck S."/>
            <person name="Land M.L."/>
            <person name="Hauser L.J."/>
            <person name="Woyke T."/>
            <person name="Mikhailova N."/>
            <person name="Pati A."/>
            <person name="Kyrpides N.C."/>
            <person name="Ivanova N."/>
            <person name="Detter J.C."/>
            <person name="Walston-Davenport K."/>
            <person name="Han S."/>
            <person name="Adams M.W."/>
            <person name="Kelly R.M."/>
        </authorList>
    </citation>
    <scope>NUCLEOTIDE SEQUENCE [LARGE SCALE GENOMIC DNA]</scope>
    <source>
        <strain evidence="3">ATCC 700853 / DSM 12137 / I77R1B</strain>
    </source>
</reference>
<reference key="1">
    <citation type="submission" date="2010-11" db="EMBL/GenBank/DDBJ databases">
        <title>Complete sequence of chromosome of Caldicellulosiruptor kristjanssonii 177R1B.</title>
        <authorList>
            <consortium name="US DOE Joint Genome Institute"/>
            <person name="Lucas S."/>
            <person name="Copeland A."/>
            <person name="Lapidus A."/>
            <person name="Cheng J.-F."/>
            <person name="Bruce D."/>
            <person name="Goodwin L."/>
            <person name="Pitluck S."/>
            <person name="Davenport K."/>
            <person name="Detter J.C."/>
            <person name="Han C."/>
            <person name="Tapia R."/>
            <person name="Land M."/>
            <person name="Hauser L."/>
            <person name="Jeffries C."/>
            <person name="Kyrpides N."/>
            <person name="Ivanova N."/>
            <person name="Mikhailova N."/>
            <person name="Blumer-Schuette S.E."/>
            <person name="Kelly R.M."/>
            <person name="Woyke T."/>
        </authorList>
    </citation>
    <scope>NUCLEOTIDE SEQUENCE</scope>
    <source>
        <strain>177R1B</strain>
    </source>
</reference>
<accession>E4S8D1</accession>